<dbReference type="HOGENOM" id="CLU_058951_0_0_2"/>
<name>M1XKN3_NATM8</name>
<evidence type="ECO:0000256" key="2">
    <source>
        <dbReference type="SAM" id="MobiDB-lite"/>
    </source>
</evidence>
<dbReference type="AlphaFoldDB" id="M1XKN3"/>
<dbReference type="GeneID" id="14652189"/>
<accession>M1XKN3</accession>
<dbReference type="KEGG" id="nmo:Nmlp_2036"/>
<proteinExistence type="predicted"/>
<gene>
    <name evidence="4" type="ordered locus">Nmlp_2024</name>
    <name evidence="5" type="ordered locus">Nmlp_2036</name>
</gene>
<sequence>MSELPDLLSETIGDAAIIDTVDVGGGDAITVTPERTHLYRSEGLLRDESVETFEHAVERLSVRTKRRKSSIELVTMESQTSFTVPSDVADSVVEAMMEGILLTTGAVTPEEELSALFRFSELTVVVTDRRLFEHVGSAVWDGEFETVEYAELTGLDFERGSVATQVVLETEDRRRRVKVPNEHAGTVRQRIEAAVLAFHDVASIEAFRAKHAEPEQGDGRANRSAAAIGDAERTEANGADAEGDRDPTDGRSAVSTSRSLPADQDPSGAVYRRDAETDAAREDPKTQSTADDRGTNPTDEIDALSERVEALSEQVERQTELIETQQDLLERLVDELRRGR</sequence>
<dbReference type="eggNOG" id="arCOG04660">
    <property type="taxonomic scope" value="Archaea"/>
</dbReference>
<evidence type="ECO:0000259" key="3">
    <source>
        <dbReference type="Pfam" id="PF23428"/>
    </source>
</evidence>
<dbReference type="Pfam" id="PF23428">
    <property type="entry name" value="DUF7115"/>
    <property type="match status" value="1"/>
</dbReference>
<dbReference type="RefSeq" id="WP_015409025.1">
    <property type="nucleotide sequence ID" value="NC_020388.1"/>
</dbReference>
<organism evidence="4 6">
    <name type="scientific">Natronomonas moolapensis (strain DSM 18674 / CECT 7526 / JCM 14361 / 8.8.11)</name>
    <dbReference type="NCBI Taxonomy" id="268739"/>
    <lineage>
        <taxon>Archaea</taxon>
        <taxon>Methanobacteriati</taxon>
        <taxon>Methanobacteriota</taxon>
        <taxon>Stenosarchaea group</taxon>
        <taxon>Halobacteria</taxon>
        <taxon>Halobacteriales</taxon>
        <taxon>Natronomonadaceae</taxon>
        <taxon>Natronomonas</taxon>
    </lineage>
</organism>
<feature type="compositionally biased region" description="Basic and acidic residues" evidence="2">
    <location>
        <begin position="210"/>
        <end position="221"/>
    </location>
</feature>
<evidence type="ECO:0000313" key="6">
    <source>
        <dbReference type="Proteomes" id="UP000011867"/>
    </source>
</evidence>
<dbReference type="EMBL" id="HF582854">
    <property type="protein sequence ID" value="CCQ36220.1"/>
    <property type="molecule type" value="Genomic_DNA"/>
</dbReference>
<feature type="domain" description="DUF7115" evidence="3">
    <location>
        <begin position="3"/>
        <end position="107"/>
    </location>
</feature>
<evidence type="ECO:0000256" key="1">
    <source>
        <dbReference type="SAM" id="Coils"/>
    </source>
</evidence>
<keyword evidence="1" id="KW-0175">Coiled coil</keyword>
<keyword evidence="6" id="KW-1185">Reference proteome</keyword>
<feature type="coiled-coil region" evidence="1">
    <location>
        <begin position="301"/>
        <end position="335"/>
    </location>
</feature>
<feature type="region of interest" description="Disordered" evidence="2">
    <location>
        <begin position="210"/>
        <end position="300"/>
    </location>
</feature>
<protein>
    <recommendedName>
        <fullName evidence="3">DUF7115 domain-containing protein</fullName>
    </recommendedName>
</protein>
<dbReference type="InterPro" id="IPR055539">
    <property type="entry name" value="DUF7115"/>
</dbReference>
<dbReference type="OrthoDB" id="307384at2157"/>
<evidence type="ECO:0000313" key="4">
    <source>
        <dbReference type="EMBL" id="CCQ36208.1"/>
    </source>
</evidence>
<dbReference type="Proteomes" id="UP000011867">
    <property type="component" value="Chromosome"/>
</dbReference>
<dbReference type="EMBL" id="HF582854">
    <property type="protein sequence ID" value="CCQ36208.1"/>
    <property type="molecule type" value="Genomic_DNA"/>
</dbReference>
<evidence type="ECO:0000313" key="5">
    <source>
        <dbReference type="EMBL" id="CCQ36220.1"/>
    </source>
</evidence>
<dbReference type="KEGG" id="nmo:Nmlp_2024"/>
<reference evidence="4 6" key="1">
    <citation type="journal article" date="2013" name="Genome Announc.">
        <title>Genome of the haloarchaeon Natronomonas moolapensis, a neutrophilic member of a previously haloalkaliphilic genus.</title>
        <authorList>
            <person name="Dyall-Smith M.L."/>
            <person name="Pfeiffer F."/>
            <person name="Oberwinkler T."/>
            <person name="Klee K."/>
            <person name="Rampp M."/>
            <person name="Palm P."/>
            <person name="Gross K."/>
            <person name="Schuster S.C."/>
            <person name="Oesterhelt D."/>
        </authorList>
    </citation>
    <scope>NUCLEOTIDE SEQUENCE [LARGE SCALE GENOMIC DNA]</scope>
    <source>
        <strain evidence="4">8.8.11</strain>
        <strain evidence="6">DSM 18674 / JCM 14361 / 8.8.11</strain>
    </source>
</reference>
<feature type="compositionally biased region" description="Basic and acidic residues" evidence="2">
    <location>
        <begin position="271"/>
        <end position="294"/>
    </location>
</feature>